<evidence type="ECO:0000256" key="1">
    <source>
        <dbReference type="SAM" id="SignalP"/>
    </source>
</evidence>
<accession>A0ABN6N3R9</accession>
<dbReference type="Proteomes" id="UP001162891">
    <property type="component" value="Chromosome"/>
</dbReference>
<feature type="signal peptide" evidence="1">
    <location>
        <begin position="1"/>
        <end position="24"/>
    </location>
</feature>
<organism evidence="2 3">
    <name type="scientific">Anaeromyxobacter oryzae</name>
    <dbReference type="NCBI Taxonomy" id="2918170"/>
    <lineage>
        <taxon>Bacteria</taxon>
        <taxon>Pseudomonadati</taxon>
        <taxon>Myxococcota</taxon>
        <taxon>Myxococcia</taxon>
        <taxon>Myxococcales</taxon>
        <taxon>Cystobacterineae</taxon>
        <taxon>Anaeromyxobacteraceae</taxon>
        <taxon>Anaeromyxobacter</taxon>
    </lineage>
</organism>
<dbReference type="EMBL" id="AP025591">
    <property type="protein sequence ID" value="BDG06678.1"/>
    <property type="molecule type" value="Genomic_DNA"/>
</dbReference>
<dbReference type="SUPFAM" id="SSF63829">
    <property type="entry name" value="Calcium-dependent phosphotriesterase"/>
    <property type="match status" value="1"/>
</dbReference>
<dbReference type="RefSeq" id="WP_248357158.1">
    <property type="nucleotide sequence ID" value="NZ_AP025591.1"/>
</dbReference>
<reference evidence="3" key="1">
    <citation type="journal article" date="2022" name="Int. J. Syst. Evol. Microbiol.">
        <title>Anaeromyxobacter oryzae sp. nov., Anaeromyxobacter diazotrophicus sp. nov. and Anaeromyxobacter paludicola sp. nov., isolated from paddy soils.</title>
        <authorList>
            <person name="Itoh H."/>
            <person name="Xu Z."/>
            <person name="Mise K."/>
            <person name="Masuda Y."/>
            <person name="Ushijima N."/>
            <person name="Hayakawa C."/>
            <person name="Shiratori Y."/>
            <person name="Senoo K."/>
        </authorList>
    </citation>
    <scope>NUCLEOTIDE SEQUENCE [LARGE SCALE GENOMIC DNA]</scope>
    <source>
        <strain evidence="3">Red232</strain>
    </source>
</reference>
<evidence type="ECO:0008006" key="4">
    <source>
        <dbReference type="Google" id="ProtNLM"/>
    </source>
</evidence>
<keyword evidence="1" id="KW-0732">Signal</keyword>
<sequence>MSRVVCAGALAALVVVVACGGSHAAAPACTPTTCAAAGATCGELPDGCGGTLACGTCAQGEACGGGQPNVCGPATCVPTTCEGLGKDCGPVSDGCGHVLDCGACPQGETCGGGGVENVCGRPACVPSTCQSLAKNCGDVGDGCGGTLHCGTCPAGQTCGGAGTANVCGPAACTPTTCAAQKKNCGKISDGCGRELDCGTCPQGQQCGAGGTANVCAAPPTPPPPPGNVRWSFAVSSPGPDQAWAAGGDDAGDRLLLSVTPDETGNTHTLRIDARRPDGSEAWSRTWPFRASLPWSGPFTMAVTPLGNVLVLARPACDRSDCTNAIDADLGGGAITSGAVVKLDPDGGFLWQQTYPGAVAYSVATDDAGDALVAWAPPSTALQLDKLRWDGTRLFRVDTGVRRDVGFAATLTPSGDALVAGSTGEGFVLQRLGATGDVSWREPLPGGGYVFGIGATAKSTVVVLALRTGDVSFGGSTVRSGTFVLYAFEADGSPRWAQGVEALGAPTLAVDPTGRLAVVGQGSGCGELVLQALNLDGSALWRRSLPTDEKTCWSVSSPLAAFYGANHELFVGASFWSTVMLGDATYSPRGMDAFGAELAP</sequence>
<dbReference type="PROSITE" id="PS51257">
    <property type="entry name" value="PROKAR_LIPOPROTEIN"/>
    <property type="match status" value="1"/>
</dbReference>
<evidence type="ECO:0000313" key="3">
    <source>
        <dbReference type="Proteomes" id="UP001162891"/>
    </source>
</evidence>
<feature type="chain" id="PRO_5046494325" description="Pyrrolo-quinoline quinone" evidence="1">
    <location>
        <begin position="25"/>
        <end position="599"/>
    </location>
</feature>
<gene>
    <name evidence="2" type="ORF">AMOR_56740</name>
</gene>
<proteinExistence type="predicted"/>
<keyword evidence="3" id="KW-1185">Reference proteome</keyword>
<protein>
    <recommendedName>
        <fullName evidence="4">Pyrrolo-quinoline quinone</fullName>
    </recommendedName>
</protein>
<evidence type="ECO:0000313" key="2">
    <source>
        <dbReference type="EMBL" id="BDG06678.1"/>
    </source>
</evidence>
<name>A0ABN6N3R9_9BACT</name>